<protein>
    <submittedName>
        <fullName evidence="2">Uncharacterized protein</fullName>
    </submittedName>
</protein>
<organism evidence="2 3">
    <name type="scientific">Setaria viridis</name>
    <name type="common">Green bristlegrass</name>
    <name type="synonym">Setaria italica subsp. viridis</name>
    <dbReference type="NCBI Taxonomy" id="4556"/>
    <lineage>
        <taxon>Eukaryota</taxon>
        <taxon>Viridiplantae</taxon>
        <taxon>Streptophyta</taxon>
        <taxon>Embryophyta</taxon>
        <taxon>Tracheophyta</taxon>
        <taxon>Spermatophyta</taxon>
        <taxon>Magnoliopsida</taxon>
        <taxon>Liliopsida</taxon>
        <taxon>Poales</taxon>
        <taxon>Poaceae</taxon>
        <taxon>PACMAD clade</taxon>
        <taxon>Panicoideae</taxon>
        <taxon>Panicodae</taxon>
        <taxon>Paniceae</taxon>
        <taxon>Cenchrinae</taxon>
        <taxon>Setaria</taxon>
    </lineage>
</organism>
<feature type="signal peptide" evidence="1">
    <location>
        <begin position="1"/>
        <end position="18"/>
    </location>
</feature>
<name>A0A4U6SSG9_SETVI</name>
<keyword evidence="1" id="KW-0732">Signal</keyword>
<evidence type="ECO:0000313" key="2">
    <source>
        <dbReference type="EMBL" id="TKV91191.1"/>
    </source>
</evidence>
<accession>A0A4U6SSG9</accession>
<feature type="chain" id="PRO_5020811852" evidence="1">
    <location>
        <begin position="19"/>
        <end position="34"/>
    </location>
</feature>
<reference evidence="2" key="1">
    <citation type="submission" date="2019-03" db="EMBL/GenBank/DDBJ databases">
        <title>WGS assembly of Setaria viridis.</title>
        <authorList>
            <person name="Huang P."/>
            <person name="Jenkins J."/>
            <person name="Grimwood J."/>
            <person name="Barry K."/>
            <person name="Healey A."/>
            <person name="Mamidi S."/>
            <person name="Sreedasyam A."/>
            <person name="Shu S."/>
            <person name="Feldman M."/>
            <person name="Wu J."/>
            <person name="Yu Y."/>
            <person name="Chen C."/>
            <person name="Johnson J."/>
            <person name="Rokhsar D."/>
            <person name="Baxter I."/>
            <person name="Schmutz J."/>
            <person name="Brutnell T."/>
            <person name="Kellogg E."/>
        </authorList>
    </citation>
    <scope>NUCLEOTIDE SEQUENCE [LARGE SCALE GENOMIC DNA]</scope>
</reference>
<keyword evidence="3" id="KW-1185">Reference proteome</keyword>
<evidence type="ECO:0000256" key="1">
    <source>
        <dbReference type="SAM" id="SignalP"/>
    </source>
</evidence>
<evidence type="ECO:0000313" key="3">
    <source>
        <dbReference type="Proteomes" id="UP000298652"/>
    </source>
</evidence>
<dbReference type="EMBL" id="CM016560">
    <property type="protein sequence ID" value="TKV91191.1"/>
    <property type="molecule type" value="Genomic_DNA"/>
</dbReference>
<dbReference type="Proteomes" id="UP000298652">
    <property type="component" value="Chromosome 9"/>
</dbReference>
<dbReference type="AlphaFoldDB" id="A0A4U6SSG9"/>
<gene>
    <name evidence="2" type="ORF">SEVIR_9G077966v2</name>
</gene>
<proteinExistence type="predicted"/>
<sequence>MRALWMFVVLLVLEWLCACRLAPTSGRSLYSVAD</sequence>
<dbReference type="Gramene" id="TKV91191">
    <property type="protein sequence ID" value="TKV91191"/>
    <property type="gene ID" value="SEVIR_9G077966v2"/>
</dbReference>